<organism evidence="2 3">
    <name type="scientific">Araneus ventricosus</name>
    <name type="common">Orbweaver spider</name>
    <name type="synonym">Epeira ventricosa</name>
    <dbReference type="NCBI Taxonomy" id="182803"/>
    <lineage>
        <taxon>Eukaryota</taxon>
        <taxon>Metazoa</taxon>
        <taxon>Ecdysozoa</taxon>
        <taxon>Arthropoda</taxon>
        <taxon>Chelicerata</taxon>
        <taxon>Arachnida</taxon>
        <taxon>Araneae</taxon>
        <taxon>Araneomorphae</taxon>
        <taxon>Entelegynae</taxon>
        <taxon>Araneoidea</taxon>
        <taxon>Araneidae</taxon>
        <taxon>Araneus</taxon>
    </lineage>
</organism>
<feature type="compositionally biased region" description="Basic and acidic residues" evidence="1">
    <location>
        <begin position="10"/>
        <end position="20"/>
    </location>
</feature>
<keyword evidence="3" id="KW-1185">Reference proteome</keyword>
<dbReference type="OrthoDB" id="5957375at2759"/>
<evidence type="ECO:0000256" key="1">
    <source>
        <dbReference type="SAM" id="MobiDB-lite"/>
    </source>
</evidence>
<name>A0A4Y2QWK6_ARAVE</name>
<dbReference type="AlphaFoldDB" id="A0A4Y2QWK6"/>
<reference evidence="2 3" key="1">
    <citation type="journal article" date="2019" name="Sci. Rep.">
        <title>Orb-weaving spider Araneus ventricosus genome elucidates the spidroin gene catalogue.</title>
        <authorList>
            <person name="Kono N."/>
            <person name="Nakamura H."/>
            <person name="Ohtoshi R."/>
            <person name="Moran D.A.P."/>
            <person name="Shinohara A."/>
            <person name="Yoshida Y."/>
            <person name="Fujiwara M."/>
            <person name="Mori M."/>
            <person name="Tomita M."/>
            <person name="Arakawa K."/>
        </authorList>
    </citation>
    <scope>NUCLEOTIDE SEQUENCE [LARGE SCALE GENOMIC DNA]</scope>
</reference>
<dbReference type="EMBL" id="BGPR01015050">
    <property type="protein sequence ID" value="GBN67814.1"/>
    <property type="molecule type" value="Genomic_DNA"/>
</dbReference>
<evidence type="ECO:0000313" key="3">
    <source>
        <dbReference type="Proteomes" id="UP000499080"/>
    </source>
</evidence>
<accession>A0A4Y2QWK6</accession>
<feature type="region of interest" description="Disordered" evidence="1">
    <location>
        <begin position="1"/>
        <end position="27"/>
    </location>
</feature>
<comment type="caution">
    <text evidence="2">The sequence shown here is derived from an EMBL/GenBank/DDBJ whole genome shotgun (WGS) entry which is preliminary data.</text>
</comment>
<dbReference type="Proteomes" id="UP000499080">
    <property type="component" value="Unassembled WGS sequence"/>
</dbReference>
<sequence>MSLVVTTQSRTKDKKTESRRKPSRIGRRCGRTDEIGVRWFHLDVLESLEAQYFFDDIRDKDAQHSTRLMDSKDLKSSVVYSMPIIIRYCTIFLRRCPVF</sequence>
<proteinExistence type="predicted"/>
<gene>
    <name evidence="2" type="ORF">AVEN_36458_1</name>
</gene>
<evidence type="ECO:0000313" key="2">
    <source>
        <dbReference type="EMBL" id="GBN67814.1"/>
    </source>
</evidence>
<protein>
    <submittedName>
        <fullName evidence="2">Uncharacterized protein</fullName>
    </submittedName>
</protein>